<organism evidence="2 3">
    <name type="scientific">Thioflexithrix psekupsensis</name>
    <dbReference type="NCBI Taxonomy" id="1570016"/>
    <lineage>
        <taxon>Bacteria</taxon>
        <taxon>Pseudomonadati</taxon>
        <taxon>Pseudomonadota</taxon>
        <taxon>Gammaproteobacteria</taxon>
        <taxon>Thiotrichales</taxon>
        <taxon>Thioflexithrix</taxon>
    </lineage>
</organism>
<accession>A0A251XC36</accession>
<evidence type="ECO:0000259" key="1">
    <source>
        <dbReference type="Pfam" id="PF01326"/>
    </source>
</evidence>
<dbReference type="GO" id="GO:0016301">
    <property type="term" value="F:kinase activity"/>
    <property type="evidence" value="ECO:0007669"/>
    <property type="project" value="InterPro"/>
</dbReference>
<dbReference type="EMBL" id="MSLT01000006">
    <property type="protein sequence ID" value="OUD15475.1"/>
    <property type="molecule type" value="Genomic_DNA"/>
</dbReference>
<comment type="caution">
    <text evidence="2">The sequence shown here is derived from an EMBL/GenBank/DDBJ whole genome shotgun (WGS) entry which is preliminary data.</text>
</comment>
<evidence type="ECO:0000313" key="2">
    <source>
        <dbReference type="EMBL" id="OUD15475.1"/>
    </source>
</evidence>
<dbReference type="Pfam" id="PF01326">
    <property type="entry name" value="PPDK_N"/>
    <property type="match status" value="2"/>
</dbReference>
<dbReference type="InterPro" id="IPR002192">
    <property type="entry name" value="PPDK_AMP/ATP-bd"/>
</dbReference>
<sequence>MISYVLRLTDPAATHVEHSGNKGANVAFLTQKRLPVPTGFIVTARAYQDFIANGQHLLESVNHWDFQQFEQVRRKSEALRAALFTLPLHKNLITQVYEMLSEYPTDQAFAVRSSLLPNPAMSSLGQGETYLNHIGEEAVFERIRDCFLSLWKERAIIERKRHEIPQLEASTAVVIQQMIVPELSGVAYTHNIVNPNSNEYLLSIKCGITIEQWLMHRDNGQLRYADLTDSTPHPQHSRLTDAQIEQLYHLIQRIKVLYDTPQSIDWCLAKNYLYLLQTRPLELSE</sequence>
<dbReference type="RefSeq" id="WP_086487071.1">
    <property type="nucleotide sequence ID" value="NZ_MSLT01000006.1"/>
</dbReference>
<name>A0A251XC36_9GAMM</name>
<gene>
    <name evidence="2" type="ORF">TPSD3_02815</name>
</gene>
<dbReference type="InterPro" id="IPR013815">
    <property type="entry name" value="ATP_grasp_subdomain_1"/>
</dbReference>
<dbReference type="SUPFAM" id="SSF56059">
    <property type="entry name" value="Glutathione synthetase ATP-binding domain-like"/>
    <property type="match status" value="1"/>
</dbReference>
<dbReference type="Gene3D" id="3.30.470.20">
    <property type="entry name" value="ATP-grasp fold, B domain"/>
    <property type="match status" value="1"/>
</dbReference>
<keyword evidence="3" id="KW-1185">Reference proteome</keyword>
<dbReference type="GO" id="GO:0005524">
    <property type="term" value="F:ATP binding"/>
    <property type="evidence" value="ECO:0007669"/>
    <property type="project" value="InterPro"/>
</dbReference>
<proteinExistence type="predicted"/>
<dbReference type="OrthoDB" id="9765468at2"/>
<feature type="domain" description="Pyruvate phosphate dikinase AMP/ATP-binding" evidence="1">
    <location>
        <begin position="19"/>
        <end position="204"/>
    </location>
</feature>
<evidence type="ECO:0000313" key="3">
    <source>
        <dbReference type="Proteomes" id="UP000194798"/>
    </source>
</evidence>
<dbReference type="AlphaFoldDB" id="A0A251XC36"/>
<protein>
    <recommendedName>
        <fullName evidence="1">Pyruvate phosphate dikinase AMP/ATP-binding domain-containing protein</fullName>
    </recommendedName>
</protein>
<dbReference type="PANTHER" id="PTHR43615:SF1">
    <property type="entry name" value="PPDK_N DOMAIN-CONTAINING PROTEIN"/>
    <property type="match status" value="1"/>
</dbReference>
<dbReference type="Gene3D" id="3.30.1490.20">
    <property type="entry name" value="ATP-grasp fold, A domain"/>
    <property type="match status" value="1"/>
</dbReference>
<dbReference type="Proteomes" id="UP000194798">
    <property type="component" value="Unassembled WGS sequence"/>
</dbReference>
<feature type="domain" description="Pyruvate phosphate dikinase AMP/ATP-binding" evidence="1">
    <location>
        <begin position="234"/>
        <end position="282"/>
    </location>
</feature>
<reference evidence="2 3" key="1">
    <citation type="submission" date="2016-12" db="EMBL/GenBank/DDBJ databases">
        <title>Thioflexothrix psekupsii D3 genome sequencing and assembly.</title>
        <authorList>
            <person name="Fomenkov A."/>
            <person name="Vincze T."/>
            <person name="Grabovich M."/>
            <person name="Anton B.P."/>
            <person name="Dubinina G."/>
            <person name="Orlova M."/>
            <person name="Belousova E."/>
            <person name="Roberts R.J."/>
        </authorList>
    </citation>
    <scope>NUCLEOTIDE SEQUENCE [LARGE SCALE GENOMIC DNA]</scope>
    <source>
        <strain evidence="2">D3</strain>
    </source>
</reference>
<dbReference type="PANTHER" id="PTHR43615">
    <property type="entry name" value="PHOSPHOENOLPYRUVATE SYNTHASE-RELATED"/>
    <property type="match status" value="1"/>
</dbReference>
<dbReference type="InterPro" id="IPR051549">
    <property type="entry name" value="PEP_Utilizing_Enz"/>
</dbReference>